<keyword evidence="3" id="KW-1133">Transmembrane helix</keyword>
<dbReference type="GO" id="GO:0009820">
    <property type="term" value="P:alkaloid metabolic process"/>
    <property type="evidence" value="ECO:0007669"/>
    <property type="project" value="UniProtKB-KW"/>
</dbReference>
<dbReference type="GO" id="GO:0005737">
    <property type="term" value="C:cytoplasm"/>
    <property type="evidence" value="ECO:0007669"/>
    <property type="project" value="TreeGrafter"/>
</dbReference>
<dbReference type="InterPro" id="IPR050279">
    <property type="entry name" value="Plant_def-hormone_signal"/>
</dbReference>
<dbReference type="GO" id="GO:0009738">
    <property type="term" value="P:abscisic acid-activated signaling pathway"/>
    <property type="evidence" value="ECO:0007669"/>
    <property type="project" value="TreeGrafter"/>
</dbReference>
<keyword evidence="6" id="KW-1185">Reference proteome</keyword>
<dbReference type="PANTHER" id="PTHR31213">
    <property type="entry name" value="OS08G0374000 PROTEIN-RELATED"/>
    <property type="match status" value="1"/>
</dbReference>
<dbReference type="Pfam" id="PF00407">
    <property type="entry name" value="Bet_v_1"/>
    <property type="match status" value="1"/>
</dbReference>
<evidence type="ECO:0000313" key="6">
    <source>
        <dbReference type="Proteomes" id="UP001419268"/>
    </source>
</evidence>
<evidence type="ECO:0000256" key="3">
    <source>
        <dbReference type="SAM" id="Phobius"/>
    </source>
</evidence>
<keyword evidence="2" id="KW-0017">Alkaloid metabolism</keyword>
<dbReference type="GO" id="GO:0010427">
    <property type="term" value="F:abscisic acid binding"/>
    <property type="evidence" value="ECO:0007669"/>
    <property type="project" value="TreeGrafter"/>
</dbReference>
<keyword evidence="3" id="KW-0812">Transmembrane</keyword>
<reference evidence="5 6" key="1">
    <citation type="submission" date="2024-01" db="EMBL/GenBank/DDBJ databases">
        <title>Genome assemblies of Stephania.</title>
        <authorList>
            <person name="Yang L."/>
        </authorList>
    </citation>
    <scope>NUCLEOTIDE SEQUENCE [LARGE SCALE GENOMIC DNA]</scope>
    <source>
        <strain evidence="5">JXDWG</strain>
        <tissue evidence="5">Leaf</tissue>
    </source>
</reference>
<protein>
    <recommendedName>
        <fullName evidence="4">Bet v I/Major latex protein domain-containing protein</fullName>
    </recommendedName>
</protein>
<evidence type="ECO:0000259" key="4">
    <source>
        <dbReference type="Pfam" id="PF00407"/>
    </source>
</evidence>
<dbReference type="EMBL" id="JBBNAG010000008">
    <property type="protein sequence ID" value="KAK9112861.1"/>
    <property type="molecule type" value="Genomic_DNA"/>
</dbReference>
<gene>
    <name evidence="5" type="ORF">Scep_020380</name>
</gene>
<dbReference type="InterPro" id="IPR023393">
    <property type="entry name" value="START-like_dom_sf"/>
</dbReference>
<dbReference type="PANTHER" id="PTHR31213:SF19">
    <property type="entry name" value="BET V I_MAJOR LATEX PROTEIN DOMAIN-CONTAINING PROTEIN"/>
    <property type="match status" value="1"/>
</dbReference>
<keyword evidence="3" id="KW-0472">Membrane</keyword>
<feature type="transmembrane region" description="Helical" evidence="3">
    <location>
        <begin position="244"/>
        <end position="266"/>
    </location>
</feature>
<evidence type="ECO:0000256" key="2">
    <source>
        <dbReference type="ARBA" id="ARBA00022589"/>
    </source>
</evidence>
<evidence type="ECO:0000313" key="5">
    <source>
        <dbReference type="EMBL" id="KAK9112861.1"/>
    </source>
</evidence>
<proteinExistence type="inferred from homology"/>
<evidence type="ECO:0000256" key="1">
    <source>
        <dbReference type="ARBA" id="ARBA00009744"/>
    </source>
</evidence>
<organism evidence="5 6">
    <name type="scientific">Stephania cephalantha</name>
    <dbReference type="NCBI Taxonomy" id="152367"/>
    <lineage>
        <taxon>Eukaryota</taxon>
        <taxon>Viridiplantae</taxon>
        <taxon>Streptophyta</taxon>
        <taxon>Embryophyta</taxon>
        <taxon>Tracheophyta</taxon>
        <taxon>Spermatophyta</taxon>
        <taxon>Magnoliopsida</taxon>
        <taxon>Ranunculales</taxon>
        <taxon>Menispermaceae</taxon>
        <taxon>Menispermoideae</taxon>
        <taxon>Cissampelideae</taxon>
        <taxon>Stephania</taxon>
    </lineage>
</organism>
<dbReference type="InterPro" id="IPR000916">
    <property type="entry name" value="Bet_v_I/MLP"/>
</dbReference>
<comment type="similarity">
    <text evidence="1">Belongs to the BetVI family.</text>
</comment>
<comment type="caution">
    <text evidence="5">The sequence shown here is derived from an EMBL/GenBank/DDBJ whole genome shotgun (WGS) entry which is preliminary data.</text>
</comment>
<dbReference type="SUPFAM" id="SSF55961">
    <property type="entry name" value="Bet v1-like"/>
    <property type="match status" value="1"/>
</dbReference>
<dbReference type="GO" id="GO:0038023">
    <property type="term" value="F:signaling receptor activity"/>
    <property type="evidence" value="ECO:0007669"/>
    <property type="project" value="TreeGrafter"/>
</dbReference>
<feature type="domain" description="Bet v I/Major latex protein" evidence="4">
    <location>
        <begin position="1"/>
        <end position="134"/>
    </location>
</feature>
<accession>A0AAP0IDL5</accession>
<dbReference type="Gene3D" id="3.30.530.20">
    <property type="match status" value="1"/>
</dbReference>
<dbReference type="Proteomes" id="UP001419268">
    <property type="component" value="Unassembled WGS sequence"/>
</dbReference>
<dbReference type="GO" id="GO:0006952">
    <property type="term" value="P:defense response"/>
    <property type="evidence" value="ECO:0007669"/>
    <property type="project" value="InterPro"/>
</dbReference>
<dbReference type="GO" id="GO:0004864">
    <property type="term" value="F:protein phosphatase inhibitor activity"/>
    <property type="evidence" value="ECO:0007669"/>
    <property type="project" value="TreeGrafter"/>
</dbReference>
<dbReference type="CDD" id="cd07816">
    <property type="entry name" value="Bet_v1-like"/>
    <property type="match status" value="1"/>
</dbReference>
<dbReference type="AlphaFoldDB" id="A0AAP0IDL5"/>
<dbReference type="GO" id="GO:0005634">
    <property type="term" value="C:nucleus"/>
    <property type="evidence" value="ECO:0007669"/>
    <property type="project" value="TreeGrafter"/>
</dbReference>
<name>A0AAP0IDL5_9MAGN</name>
<sequence length="269" mass="30274">MIKKELRHHLEVPVPAEQIWAVYSSPDLAKHLLEQLLPGVFEKVQILEGDGGVGTVLLLKFPPGTVPRCYEEKFVTVDNEKRLKEVVMVKGGYLDMGCTFYMDTIRVIAKGPDSCIIASKVNYEVPNEEIDQKVAPFISTEALEAMANVITNYVINMAKKKVLLEQEVAAHVPAKKKCEFNGSSDLSKFMLELLPRVFRDVEIVERKGGLGTDIRISIPPGLVVPVNISDKCSGWCNRTNLKNWFLYLMSFLSLMLMVFLSSRFIADMF</sequence>